<dbReference type="PANTHER" id="PTHR10775:SF179">
    <property type="entry name" value="TRANSPOSON, EN_SPM-LIKE, TRANSPOSASE-ASSOCIATED DOMAIN PROTEIN"/>
    <property type="match status" value="1"/>
</dbReference>
<reference evidence="2" key="1">
    <citation type="submission" date="2020-01" db="EMBL/GenBank/DDBJ databases">
        <authorList>
            <person name="Mishra B."/>
        </authorList>
    </citation>
    <scope>NUCLEOTIDE SEQUENCE [LARGE SCALE GENOMIC DNA]</scope>
</reference>
<gene>
    <name evidence="2" type="ORF">MERR_LOCUS24745</name>
</gene>
<evidence type="ECO:0000259" key="1">
    <source>
        <dbReference type="Pfam" id="PF13963"/>
    </source>
</evidence>
<evidence type="ECO:0000313" key="3">
    <source>
        <dbReference type="Proteomes" id="UP000467841"/>
    </source>
</evidence>
<dbReference type="OrthoDB" id="1932595at2759"/>
<evidence type="ECO:0000313" key="2">
    <source>
        <dbReference type="EMBL" id="CAA7037510.1"/>
    </source>
</evidence>
<organism evidence="2 3">
    <name type="scientific">Microthlaspi erraticum</name>
    <dbReference type="NCBI Taxonomy" id="1685480"/>
    <lineage>
        <taxon>Eukaryota</taxon>
        <taxon>Viridiplantae</taxon>
        <taxon>Streptophyta</taxon>
        <taxon>Embryophyta</taxon>
        <taxon>Tracheophyta</taxon>
        <taxon>Spermatophyta</taxon>
        <taxon>Magnoliopsida</taxon>
        <taxon>eudicotyledons</taxon>
        <taxon>Gunneridae</taxon>
        <taxon>Pentapetalae</taxon>
        <taxon>rosids</taxon>
        <taxon>malvids</taxon>
        <taxon>Brassicales</taxon>
        <taxon>Brassicaceae</taxon>
        <taxon>Coluteocarpeae</taxon>
        <taxon>Microthlaspi</taxon>
    </lineage>
</organism>
<dbReference type="PANTHER" id="PTHR10775">
    <property type="entry name" value="OS08G0208400 PROTEIN"/>
    <property type="match status" value="1"/>
</dbReference>
<dbReference type="EMBL" id="CACVBM020001176">
    <property type="protein sequence ID" value="CAA7037510.1"/>
    <property type="molecule type" value="Genomic_DNA"/>
</dbReference>
<dbReference type="Pfam" id="PF13963">
    <property type="entry name" value="Transpos_assoc"/>
    <property type="match status" value="1"/>
</dbReference>
<proteinExistence type="predicted"/>
<protein>
    <recommendedName>
        <fullName evidence="1">Transposase-associated domain-containing protein</fullName>
    </recommendedName>
</protein>
<name>A0A6D2JC38_9BRAS</name>
<accession>A0A6D2JC38</accession>
<dbReference type="InterPro" id="IPR029480">
    <property type="entry name" value="Transpos_assoc"/>
</dbReference>
<dbReference type="Proteomes" id="UP000467841">
    <property type="component" value="Unassembled WGS sequence"/>
</dbReference>
<keyword evidence="3" id="KW-1185">Reference proteome</keyword>
<feature type="domain" description="Transposase-associated" evidence="1">
    <location>
        <begin position="4"/>
        <end position="79"/>
    </location>
</feature>
<sequence>MLDKRWVSLCRADPAYERGAWSFVRAVAANTGQIDVIVCPCVDCLNVDRHSSSDVVAHLVTRVMDEAYKHCREWYHHGEVNSNSTSGRATQHWNDETVGLYRATEEFDDEHVSSDIAEGEDIKEDEFLAKLADAETPLYRSCLNHSKLSAIVSLFRLKTHNGWSDKSFNDLLETLPEMLPEDNVHHTSLYDVKKFLKSFDMGYQKIHACVNDCYLFRKQYKKLDNCPKCKASRWKANRHTGEVKKSVP</sequence>
<comment type="caution">
    <text evidence="2">The sequence shown here is derived from an EMBL/GenBank/DDBJ whole genome shotgun (WGS) entry which is preliminary data.</text>
</comment>
<dbReference type="AlphaFoldDB" id="A0A6D2JC38"/>